<dbReference type="EMBL" id="SPHZ02000002">
    <property type="protein sequence ID" value="KAF0930202.1"/>
    <property type="molecule type" value="Genomic_DNA"/>
</dbReference>
<reference evidence="3 4" key="1">
    <citation type="submission" date="2019-11" db="EMBL/GenBank/DDBJ databases">
        <title>Whole genome sequence of Oryza granulata.</title>
        <authorList>
            <person name="Li W."/>
        </authorList>
    </citation>
    <scope>NUCLEOTIDE SEQUENCE [LARGE SCALE GENOMIC DNA]</scope>
    <source>
        <strain evidence="4">cv. Menghai</strain>
        <tissue evidence="3">Leaf</tissue>
    </source>
</reference>
<sequence>MAAEILALLDLLRLTALFLPVFPSPRRGRVEGTRWRVAEGAGTGRQIRRLGFSGPTTGTTRTSSQAARWRRLRVPRMEPQLADLATGDSS</sequence>
<keyword evidence="2" id="KW-0732">Signal</keyword>
<dbReference type="Proteomes" id="UP000479710">
    <property type="component" value="Unassembled WGS sequence"/>
</dbReference>
<evidence type="ECO:0000313" key="3">
    <source>
        <dbReference type="EMBL" id="KAF0930202.1"/>
    </source>
</evidence>
<name>A0A6G1F054_9ORYZ</name>
<feature type="compositionally biased region" description="Low complexity" evidence="1">
    <location>
        <begin position="51"/>
        <end position="64"/>
    </location>
</feature>
<feature type="region of interest" description="Disordered" evidence="1">
    <location>
        <begin position="47"/>
        <end position="67"/>
    </location>
</feature>
<protein>
    <recommendedName>
        <fullName evidence="5">DUF834 domain-containing protein</fullName>
    </recommendedName>
</protein>
<evidence type="ECO:0000313" key="4">
    <source>
        <dbReference type="Proteomes" id="UP000479710"/>
    </source>
</evidence>
<evidence type="ECO:0008006" key="5">
    <source>
        <dbReference type="Google" id="ProtNLM"/>
    </source>
</evidence>
<gene>
    <name evidence="3" type="ORF">E2562_030849</name>
</gene>
<dbReference type="AlphaFoldDB" id="A0A6G1F054"/>
<comment type="caution">
    <text evidence="3">The sequence shown here is derived from an EMBL/GenBank/DDBJ whole genome shotgun (WGS) entry which is preliminary data.</text>
</comment>
<accession>A0A6G1F054</accession>
<keyword evidence="4" id="KW-1185">Reference proteome</keyword>
<feature type="chain" id="PRO_5026311852" description="DUF834 domain-containing protein" evidence="2">
    <location>
        <begin position="18"/>
        <end position="90"/>
    </location>
</feature>
<evidence type="ECO:0000256" key="1">
    <source>
        <dbReference type="SAM" id="MobiDB-lite"/>
    </source>
</evidence>
<proteinExistence type="predicted"/>
<organism evidence="3 4">
    <name type="scientific">Oryza meyeriana var. granulata</name>
    <dbReference type="NCBI Taxonomy" id="110450"/>
    <lineage>
        <taxon>Eukaryota</taxon>
        <taxon>Viridiplantae</taxon>
        <taxon>Streptophyta</taxon>
        <taxon>Embryophyta</taxon>
        <taxon>Tracheophyta</taxon>
        <taxon>Spermatophyta</taxon>
        <taxon>Magnoliopsida</taxon>
        <taxon>Liliopsida</taxon>
        <taxon>Poales</taxon>
        <taxon>Poaceae</taxon>
        <taxon>BOP clade</taxon>
        <taxon>Oryzoideae</taxon>
        <taxon>Oryzeae</taxon>
        <taxon>Oryzinae</taxon>
        <taxon>Oryza</taxon>
        <taxon>Oryza meyeriana</taxon>
    </lineage>
</organism>
<feature type="signal peptide" evidence="2">
    <location>
        <begin position="1"/>
        <end position="17"/>
    </location>
</feature>
<evidence type="ECO:0000256" key="2">
    <source>
        <dbReference type="SAM" id="SignalP"/>
    </source>
</evidence>